<dbReference type="Gene3D" id="3.40.50.360">
    <property type="match status" value="1"/>
</dbReference>
<reference evidence="2 3" key="1">
    <citation type="submission" date="2023-02" db="EMBL/GenBank/DDBJ databases">
        <title>Streptomyces sp. SCA4-21 with antifungal activity against Fusarium oxysporum f. sp. cubense, Streptomyces sp. SCA2-17 with antifungal activity against Fusarium oxysporum f. sp. cubense.</title>
        <authorList>
            <person name="Qi D."/>
        </authorList>
    </citation>
    <scope>NUCLEOTIDE SEQUENCE [LARGE SCALE GENOMIC DNA]</scope>
    <source>
        <strain evidence="2 3">SCA4-21</strain>
    </source>
</reference>
<organism evidence="2 3">
    <name type="scientific">Streptomyces luomodiensis</name>
    <dbReference type="NCBI Taxonomy" id="3026192"/>
    <lineage>
        <taxon>Bacteria</taxon>
        <taxon>Bacillati</taxon>
        <taxon>Actinomycetota</taxon>
        <taxon>Actinomycetes</taxon>
        <taxon>Kitasatosporales</taxon>
        <taxon>Streptomycetaceae</taxon>
        <taxon>Streptomyces</taxon>
    </lineage>
</organism>
<accession>A0ABY9V1L0</accession>
<feature type="domain" description="NADPH-dependent FMN reductase-like" evidence="1">
    <location>
        <begin position="22"/>
        <end position="163"/>
    </location>
</feature>
<evidence type="ECO:0000313" key="2">
    <source>
        <dbReference type="EMBL" id="WNE97950.1"/>
    </source>
</evidence>
<evidence type="ECO:0000259" key="1">
    <source>
        <dbReference type="Pfam" id="PF03358"/>
    </source>
</evidence>
<dbReference type="InterPro" id="IPR005025">
    <property type="entry name" value="FMN_Rdtase-like_dom"/>
</dbReference>
<keyword evidence="3" id="KW-1185">Reference proteome</keyword>
<dbReference type="InterPro" id="IPR050712">
    <property type="entry name" value="NAD(P)H-dep_reductase"/>
</dbReference>
<evidence type="ECO:0000313" key="3">
    <source>
        <dbReference type="Proteomes" id="UP001305606"/>
    </source>
</evidence>
<dbReference type="Pfam" id="PF03358">
    <property type="entry name" value="FMN_red"/>
    <property type="match status" value="1"/>
</dbReference>
<dbReference type="PANTHER" id="PTHR30543:SF21">
    <property type="entry name" value="NAD(P)H-DEPENDENT FMN REDUCTASE LOT6"/>
    <property type="match status" value="1"/>
</dbReference>
<dbReference type="SUPFAM" id="SSF52218">
    <property type="entry name" value="Flavoproteins"/>
    <property type="match status" value="1"/>
</dbReference>
<sequence>MATETAVSTADSPAGADSPIQLAVIVGSTRDGRFGPKVAGWFADRARLRSDMIVDIVDLAETPLPTSLTHRPGPDELTALEAVSPRLARADAFAVVTPEYNHSYPASLKNAIDWHFTEWQAKPVGFVSYGGISGGLRAVEHLRPVFAEVHAVTVRDTVSFHNAGGLFDPDGRLKDPEGPDTAAKVMLDQLAWWARALRTARATHPYGA</sequence>
<dbReference type="RefSeq" id="WP_311036812.1">
    <property type="nucleotide sequence ID" value="NZ_CP117522.1"/>
</dbReference>
<dbReference type="InterPro" id="IPR029039">
    <property type="entry name" value="Flavoprotein-like_sf"/>
</dbReference>
<dbReference type="EMBL" id="CP117522">
    <property type="protein sequence ID" value="WNE97950.1"/>
    <property type="molecule type" value="Genomic_DNA"/>
</dbReference>
<proteinExistence type="predicted"/>
<name>A0ABY9V1L0_9ACTN</name>
<dbReference type="Proteomes" id="UP001305606">
    <property type="component" value="Chromosome"/>
</dbReference>
<dbReference type="PANTHER" id="PTHR30543">
    <property type="entry name" value="CHROMATE REDUCTASE"/>
    <property type="match status" value="1"/>
</dbReference>
<gene>
    <name evidence="2" type="ORF">PS467_22810</name>
</gene>
<protein>
    <submittedName>
        <fullName evidence="2">NAD(P)H-dependent oxidoreductase</fullName>
    </submittedName>
</protein>